<sequence length="55" mass="6053">MIVVLLLIILALVLGMIGFVGEGLFFLLFIGVAVLFGAFVHAAVLWRRTGRRPVR</sequence>
<dbReference type="EMBL" id="BMMV01000002">
    <property type="protein sequence ID" value="GGJ78880.1"/>
    <property type="molecule type" value="Genomic_DNA"/>
</dbReference>
<proteinExistence type="predicted"/>
<dbReference type="RefSeq" id="WP_189105858.1">
    <property type="nucleotide sequence ID" value="NZ_BMMV01000002.1"/>
</dbReference>
<keyword evidence="1" id="KW-1133">Transmembrane helix</keyword>
<feature type="transmembrane region" description="Helical" evidence="1">
    <location>
        <begin position="25"/>
        <end position="46"/>
    </location>
</feature>
<name>A0ABQ2DZL6_9ACTN</name>
<dbReference type="Proteomes" id="UP000660265">
    <property type="component" value="Unassembled WGS sequence"/>
</dbReference>
<gene>
    <name evidence="2" type="ORF">GCM10011583_08090</name>
</gene>
<protein>
    <recommendedName>
        <fullName evidence="4">Hydrophobic protein</fullName>
    </recommendedName>
</protein>
<evidence type="ECO:0000313" key="3">
    <source>
        <dbReference type="Proteomes" id="UP000660265"/>
    </source>
</evidence>
<organism evidence="2 3">
    <name type="scientific">Streptomyces camponoticapitis</name>
    <dbReference type="NCBI Taxonomy" id="1616125"/>
    <lineage>
        <taxon>Bacteria</taxon>
        <taxon>Bacillati</taxon>
        <taxon>Actinomycetota</taxon>
        <taxon>Actinomycetes</taxon>
        <taxon>Kitasatosporales</taxon>
        <taxon>Streptomycetaceae</taxon>
        <taxon>Streptomyces</taxon>
    </lineage>
</organism>
<comment type="caution">
    <text evidence="2">The sequence shown here is derived from an EMBL/GenBank/DDBJ whole genome shotgun (WGS) entry which is preliminary data.</text>
</comment>
<evidence type="ECO:0008006" key="4">
    <source>
        <dbReference type="Google" id="ProtNLM"/>
    </source>
</evidence>
<reference evidence="3" key="1">
    <citation type="journal article" date="2019" name="Int. J. Syst. Evol. Microbiol.">
        <title>The Global Catalogue of Microorganisms (GCM) 10K type strain sequencing project: providing services to taxonomists for standard genome sequencing and annotation.</title>
        <authorList>
            <consortium name="The Broad Institute Genomics Platform"/>
            <consortium name="The Broad Institute Genome Sequencing Center for Infectious Disease"/>
            <person name="Wu L."/>
            <person name="Ma J."/>
        </authorList>
    </citation>
    <scope>NUCLEOTIDE SEQUENCE [LARGE SCALE GENOMIC DNA]</scope>
    <source>
        <strain evidence="3">CGMCC 4.7275</strain>
    </source>
</reference>
<evidence type="ECO:0000313" key="2">
    <source>
        <dbReference type="EMBL" id="GGJ78880.1"/>
    </source>
</evidence>
<keyword evidence="1" id="KW-0812">Transmembrane</keyword>
<keyword evidence="1" id="KW-0472">Membrane</keyword>
<evidence type="ECO:0000256" key="1">
    <source>
        <dbReference type="SAM" id="Phobius"/>
    </source>
</evidence>
<accession>A0ABQ2DZL6</accession>
<keyword evidence="3" id="KW-1185">Reference proteome</keyword>